<dbReference type="AlphaFoldDB" id="A0A8J2PJS9"/>
<accession>A0A8J2PJS9</accession>
<dbReference type="Proteomes" id="UP000708208">
    <property type="component" value="Unassembled WGS sequence"/>
</dbReference>
<sequence>PDLSKIMADIFNDVNNLTSRSSKPSSELVSEDLNVKELNRRREKIKKDMDKLPKKVLFSELQNYFNDLDTWFDTEIAKQRSKILNNILPEIISEINHLQDQVENQDIADLQKSLAAEIFDLLDLPVDKALMKQITNRPFRP</sequence>
<dbReference type="EMBL" id="CAJVCH010569292">
    <property type="protein sequence ID" value="CAG7833248.1"/>
    <property type="molecule type" value="Genomic_DNA"/>
</dbReference>
<feature type="non-terminal residue" evidence="2">
    <location>
        <position position="1"/>
    </location>
</feature>
<keyword evidence="1" id="KW-0175">Coiled coil</keyword>
<feature type="coiled-coil region" evidence="1">
    <location>
        <begin position="28"/>
        <end position="55"/>
    </location>
</feature>
<name>A0A8J2PJS9_9HEXA</name>
<feature type="non-terminal residue" evidence="2">
    <location>
        <position position="141"/>
    </location>
</feature>
<organism evidence="2 3">
    <name type="scientific">Allacma fusca</name>
    <dbReference type="NCBI Taxonomy" id="39272"/>
    <lineage>
        <taxon>Eukaryota</taxon>
        <taxon>Metazoa</taxon>
        <taxon>Ecdysozoa</taxon>
        <taxon>Arthropoda</taxon>
        <taxon>Hexapoda</taxon>
        <taxon>Collembola</taxon>
        <taxon>Symphypleona</taxon>
        <taxon>Sminthuridae</taxon>
        <taxon>Allacma</taxon>
    </lineage>
</organism>
<comment type="caution">
    <text evidence="2">The sequence shown here is derived from an EMBL/GenBank/DDBJ whole genome shotgun (WGS) entry which is preliminary data.</text>
</comment>
<reference evidence="2" key="1">
    <citation type="submission" date="2021-06" db="EMBL/GenBank/DDBJ databases">
        <authorList>
            <person name="Hodson N. C."/>
            <person name="Mongue J. A."/>
            <person name="Jaron S. K."/>
        </authorList>
    </citation>
    <scope>NUCLEOTIDE SEQUENCE</scope>
</reference>
<keyword evidence="3" id="KW-1185">Reference proteome</keyword>
<evidence type="ECO:0000256" key="1">
    <source>
        <dbReference type="SAM" id="Coils"/>
    </source>
</evidence>
<proteinExistence type="predicted"/>
<evidence type="ECO:0000313" key="3">
    <source>
        <dbReference type="Proteomes" id="UP000708208"/>
    </source>
</evidence>
<gene>
    <name evidence="2" type="ORF">AFUS01_LOCUS42887</name>
</gene>
<protein>
    <submittedName>
        <fullName evidence="2">Uncharacterized protein</fullName>
    </submittedName>
</protein>
<evidence type="ECO:0000313" key="2">
    <source>
        <dbReference type="EMBL" id="CAG7833248.1"/>
    </source>
</evidence>